<evidence type="ECO:0000256" key="1">
    <source>
        <dbReference type="ARBA" id="ARBA00023015"/>
    </source>
</evidence>
<evidence type="ECO:0000313" key="7">
    <source>
        <dbReference type="EMBL" id="KAJ5116368.1"/>
    </source>
</evidence>
<keyword evidence="1" id="KW-0805">Transcription regulation</keyword>
<reference evidence="7" key="2">
    <citation type="journal article" date="2023" name="IMA Fungus">
        <title>Comparative genomic study of the Penicillium genus elucidates a diverse pangenome and 15 lateral gene transfer events.</title>
        <authorList>
            <person name="Petersen C."/>
            <person name="Sorensen T."/>
            <person name="Nielsen M.R."/>
            <person name="Sondergaard T.E."/>
            <person name="Sorensen J.L."/>
            <person name="Fitzpatrick D.A."/>
            <person name="Frisvad J.C."/>
            <person name="Nielsen K.L."/>
        </authorList>
    </citation>
    <scope>NUCLEOTIDE SEQUENCE</scope>
    <source>
        <strain evidence="7">IBT 30069</strain>
    </source>
</reference>
<dbReference type="Gene3D" id="4.10.240.10">
    <property type="entry name" value="Zn(2)-C6 fungal-type DNA-binding domain"/>
    <property type="match status" value="1"/>
</dbReference>
<dbReference type="InterPro" id="IPR053157">
    <property type="entry name" value="Sterol_Uptake_Regulator"/>
</dbReference>
<dbReference type="PANTHER" id="PTHR47784">
    <property type="entry name" value="STEROL UPTAKE CONTROL PROTEIN 2"/>
    <property type="match status" value="1"/>
</dbReference>
<dbReference type="Proteomes" id="UP001149165">
    <property type="component" value="Unassembled WGS sequence"/>
</dbReference>
<gene>
    <name evidence="7" type="ORF">N7456_000716</name>
</gene>
<keyword evidence="8" id="KW-1185">Reference proteome</keyword>
<keyword evidence="2" id="KW-0238">DNA-binding</keyword>
<dbReference type="PROSITE" id="PS50048">
    <property type="entry name" value="ZN2_CY6_FUNGAL_2"/>
    <property type="match status" value="1"/>
</dbReference>
<feature type="compositionally biased region" description="Low complexity" evidence="5">
    <location>
        <begin position="52"/>
        <end position="74"/>
    </location>
</feature>
<dbReference type="CDD" id="cd00067">
    <property type="entry name" value="GAL4"/>
    <property type="match status" value="1"/>
</dbReference>
<dbReference type="PANTHER" id="PTHR47784:SF14">
    <property type="entry name" value="ZN(II)2CYS6 TRANSCRIPTION FACTOR (EUROFUNG)"/>
    <property type="match status" value="1"/>
</dbReference>
<evidence type="ECO:0000256" key="2">
    <source>
        <dbReference type="ARBA" id="ARBA00023125"/>
    </source>
</evidence>
<keyword evidence="4" id="KW-0539">Nucleus</keyword>
<dbReference type="GO" id="GO:0008270">
    <property type="term" value="F:zinc ion binding"/>
    <property type="evidence" value="ECO:0007669"/>
    <property type="project" value="InterPro"/>
</dbReference>
<dbReference type="Pfam" id="PF00172">
    <property type="entry name" value="Zn_clus"/>
    <property type="match status" value="1"/>
</dbReference>
<evidence type="ECO:0000256" key="5">
    <source>
        <dbReference type="SAM" id="MobiDB-lite"/>
    </source>
</evidence>
<dbReference type="AlphaFoldDB" id="A0A9W9GCK1"/>
<dbReference type="Pfam" id="PF11951">
    <property type="entry name" value="Fungal_trans_2"/>
    <property type="match status" value="1"/>
</dbReference>
<feature type="domain" description="Zn(2)-C6 fungal-type" evidence="6">
    <location>
        <begin position="12"/>
        <end position="42"/>
    </location>
</feature>
<proteinExistence type="predicted"/>
<dbReference type="InterPro" id="IPR036864">
    <property type="entry name" value="Zn2-C6_fun-type_DNA-bd_sf"/>
</dbReference>
<dbReference type="SMART" id="SM00066">
    <property type="entry name" value="GAL4"/>
    <property type="match status" value="1"/>
</dbReference>
<protein>
    <recommendedName>
        <fullName evidence="6">Zn(2)-C6 fungal-type domain-containing protein</fullName>
    </recommendedName>
</protein>
<name>A0A9W9GCK1_9EURO</name>
<dbReference type="PROSITE" id="PS00463">
    <property type="entry name" value="ZN2_CY6_FUNGAL_1"/>
    <property type="match status" value="1"/>
</dbReference>
<evidence type="ECO:0000256" key="4">
    <source>
        <dbReference type="ARBA" id="ARBA00023242"/>
    </source>
</evidence>
<evidence type="ECO:0000256" key="3">
    <source>
        <dbReference type="ARBA" id="ARBA00023163"/>
    </source>
</evidence>
<sequence length="384" mass="43419">MPRRCHTKSRRGCVQCKERHVKCDERRPTCSLCVRRGLSCIYVAPRPRKRPSSNGGSPKNNGSDRASSHSSGSDPEGFSRLPRLKEMSLFYQSCESTLPSISKDEKGGQFWEKVPQFAVTHDHVMDSLLALAALHLASEQVDRGEIPSWLETALTYQTHATTGLRQDLATNPQNIEASFICSSIILILVTAYPGICWDDAPTDPLSEILTLRSILSGAAFLWIQMVGPERGWLDDWVYREGNNRLVVARANEDTNLVKLHSRTILMKFRTLAPIIEANPGPNSQIYRETYTLLLRSLETWPSGQGSLVWPIRVSEEFMTLVQQGDWTALIFVLFHGLDRHLSSQKWYARDSGKRLVHGVIRKFGTTIPLEWMDMVDWVGRVVEV</sequence>
<dbReference type="InterPro" id="IPR021858">
    <property type="entry name" value="Fun_TF"/>
</dbReference>
<dbReference type="EMBL" id="JAPQKH010000001">
    <property type="protein sequence ID" value="KAJ5116368.1"/>
    <property type="molecule type" value="Genomic_DNA"/>
</dbReference>
<dbReference type="SUPFAM" id="SSF57701">
    <property type="entry name" value="Zn2/Cys6 DNA-binding domain"/>
    <property type="match status" value="1"/>
</dbReference>
<accession>A0A9W9GCK1</accession>
<dbReference type="GO" id="GO:0003677">
    <property type="term" value="F:DNA binding"/>
    <property type="evidence" value="ECO:0007669"/>
    <property type="project" value="UniProtKB-KW"/>
</dbReference>
<keyword evidence="3" id="KW-0804">Transcription</keyword>
<dbReference type="OrthoDB" id="4937900at2759"/>
<evidence type="ECO:0000313" key="8">
    <source>
        <dbReference type="Proteomes" id="UP001149165"/>
    </source>
</evidence>
<comment type="caution">
    <text evidence="7">The sequence shown here is derived from an EMBL/GenBank/DDBJ whole genome shotgun (WGS) entry which is preliminary data.</text>
</comment>
<organism evidence="7 8">
    <name type="scientific">Penicillium angulare</name>
    <dbReference type="NCBI Taxonomy" id="116970"/>
    <lineage>
        <taxon>Eukaryota</taxon>
        <taxon>Fungi</taxon>
        <taxon>Dikarya</taxon>
        <taxon>Ascomycota</taxon>
        <taxon>Pezizomycotina</taxon>
        <taxon>Eurotiomycetes</taxon>
        <taxon>Eurotiomycetidae</taxon>
        <taxon>Eurotiales</taxon>
        <taxon>Aspergillaceae</taxon>
        <taxon>Penicillium</taxon>
    </lineage>
</organism>
<dbReference type="GO" id="GO:0001228">
    <property type="term" value="F:DNA-binding transcription activator activity, RNA polymerase II-specific"/>
    <property type="evidence" value="ECO:0007669"/>
    <property type="project" value="TreeGrafter"/>
</dbReference>
<evidence type="ECO:0000259" key="6">
    <source>
        <dbReference type="PROSITE" id="PS50048"/>
    </source>
</evidence>
<dbReference type="PRINTS" id="PR00755">
    <property type="entry name" value="AFLATOXINBRP"/>
</dbReference>
<reference evidence="7" key="1">
    <citation type="submission" date="2022-11" db="EMBL/GenBank/DDBJ databases">
        <authorList>
            <person name="Petersen C."/>
        </authorList>
    </citation>
    <scope>NUCLEOTIDE SEQUENCE</scope>
    <source>
        <strain evidence="7">IBT 30069</strain>
    </source>
</reference>
<feature type="region of interest" description="Disordered" evidence="5">
    <location>
        <begin position="45"/>
        <end position="79"/>
    </location>
</feature>
<dbReference type="InterPro" id="IPR001138">
    <property type="entry name" value="Zn2Cys6_DnaBD"/>
</dbReference>